<feature type="compositionally biased region" description="Basic and acidic residues" evidence="5">
    <location>
        <begin position="428"/>
        <end position="444"/>
    </location>
</feature>
<feature type="transmembrane region" description="Helical" evidence="6">
    <location>
        <begin position="33"/>
        <end position="54"/>
    </location>
</feature>
<evidence type="ECO:0000256" key="3">
    <source>
        <dbReference type="ARBA" id="ARBA00022989"/>
    </source>
</evidence>
<evidence type="ECO:0000256" key="4">
    <source>
        <dbReference type="ARBA" id="ARBA00023136"/>
    </source>
</evidence>
<feature type="transmembrane region" description="Helical" evidence="6">
    <location>
        <begin position="206"/>
        <end position="228"/>
    </location>
</feature>
<proteinExistence type="predicted"/>
<keyword evidence="2 6" id="KW-0812">Transmembrane</keyword>
<dbReference type="InterPro" id="IPR005178">
    <property type="entry name" value="Ostalpha/TMEM184C"/>
</dbReference>
<feature type="transmembrane region" description="Helical" evidence="6">
    <location>
        <begin position="240"/>
        <end position="263"/>
    </location>
</feature>
<keyword evidence="3 6" id="KW-1133">Transmembrane helix</keyword>
<evidence type="ECO:0000256" key="6">
    <source>
        <dbReference type="SAM" id="Phobius"/>
    </source>
</evidence>
<evidence type="ECO:0000313" key="8">
    <source>
        <dbReference type="Proteomes" id="UP000777438"/>
    </source>
</evidence>
<dbReference type="Pfam" id="PF03619">
    <property type="entry name" value="Solute_trans_a"/>
    <property type="match status" value="1"/>
</dbReference>
<dbReference type="SMART" id="SM01417">
    <property type="entry name" value="Solute_trans_a"/>
    <property type="match status" value="1"/>
</dbReference>
<dbReference type="PANTHER" id="PTHR23423">
    <property type="entry name" value="ORGANIC SOLUTE TRANSPORTER-RELATED"/>
    <property type="match status" value="1"/>
</dbReference>
<feature type="transmembrane region" description="Helical" evidence="6">
    <location>
        <begin position="92"/>
        <end position="117"/>
    </location>
</feature>
<comment type="caution">
    <text evidence="7">The sequence shown here is derived from an EMBL/GenBank/DDBJ whole genome shotgun (WGS) entry which is preliminary data.</text>
</comment>
<feature type="region of interest" description="Disordered" evidence="5">
    <location>
        <begin position="380"/>
        <end position="523"/>
    </location>
</feature>
<dbReference type="GO" id="GO:0016020">
    <property type="term" value="C:membrane"/>
    <property type="evidence" value="ECO:0007669"/>
    <property type="project" value="UniProtKB-SubCell"/>
</dbReference>
<dbReference type="AlphaFoldDB" id="A0A9P8W606"/>
<name>A0A9P8W606_9HYPO</name>
<evidence type="ECO:0000256" key="1">
    <source>
        <dbReference type="ARBA" id="ARBA00004141"/>
    </source>
</evidence>
<gene>
    <name evidence="7" type="ORF">B0T10DRAFT_324185</name>
</gene>
<feature type="transmembrane region" description="Helical" evidence="6">
    <location>
        <begin position="66"/>
        <end position="86"/>
    </location>
</feature>
<protein>
    <submittedName>
        <fullName evidence="7">DUF300 domain protein</fullName>
    </submittedName>
</protein>
<feature type="transmembrane region" description="Helical" evidence="6">
    <location>
        <begin position="161"/>
        <end position="186"/>
    </location>
</feature>
<reference evidence="7 8" key="1">
    <citation type="journal article" date="2021" name="Nat. Commun.">
        <title>Genetic determinants of endophytism in the Arabidopsis root mycobiome.</title>
        <authorList>
            <person name="Mesny F."/>
            <person name="Miyauchi S."/>
            <person name="Thiergart T."/>
            <person name="Pickel B."/>
            <person name="Atanasova L."/>
            <person name="Karlsson M."/>
            <person name="Huettel B."/>
            <person name="Barry K.W."/>
            <person name="Haridas S."/>
            <person name="Chen C."/>
            <person name="Bauer D."/>
            <person name="Andreopoulos W."/>
            <person name="Pangilinan J."/>
            <person name="LaButti K."/>
            <person name="Riley R."/>
            <person name="Lipzen A."/>
            <person name="Clum A."/>
            <person name="Drula E."/>
            <person name="Henrissat B."/>
            <person name="Kohler A."/>
            <person name="Grigoriev I.V."/>
            <person name="Martin F.M."/>
            <person name="Hacquard S."/>
        </authorList>
    </citation>
    <scope>NUCLEOTIDE SEQUENCE [LARGE SCALE GENOMIC DNA]</scope>
    <source>
        <strain evidence="7 8">MPI-CAGE-CH-0241</strain>
    </source>
</reference>
<sequence>MITTCNATLEDFTPPANQDPIVGRLTFHDLARIIGSGTTLIAVVLSVALMWLHAIRYTKPREQRHIIRILFMVPVYAIASLCQIIWYTHAVYIEVIATCYEAFALAAFFALVCHYVAPDVHHQKVFFREMSPIKPWIFPLNLFAKCCCGQRGPWRTPKSGLTWFNICWISVYQYCFFRIVATVIAVATESIEKYCESSNSPVFAHIWVSAINMVAVTIAMVCIVQVYVQLREPLADQKLFTKILAIKLVVFLVLWQTVLISVGTSNLHVIKPTATVSYPDIKVGIPNLLVCIEMACFAIFHFWAFDYRPYRENAPPSFYPVPDATRGGPQLENRHQPPSGGFLGILAFIDALNPWDLVKAFARGVRWLMCGVKRRKDDASYANSMQLSSRPSSPGGGRRRMSGSSEALSKPLFPENTHTGVPTPRYPTSEDGRYEPMRRDELPGRGRQMTSEPYDAGSTFLAVSAPRPPPYTQQSPTPYGRYGADDESPYMSDLEPTAQTQAVQPVGPLDDQKGGHQAGGNFF</sequence>
<comment type="subcellular location">
    <subcellularLocation>
        <location evidence="1">Membrane</location>
        <topology evidence="1">Multi-pass membrane protein</topology>
    </subcellularLocation>
</comment>
<dbReference type="OrthoDB" id="5348404at2759"/>
<keyword evidence="8" id="KW-1185">Reference proteome</keyword>
<dbReference type="EMBL" id="JAGPYM010000009">
    <property type="protein sequence ID" value="KAH6890614.1"/>
    <property type="molecule type" value="Genomic_DNA"/>
</dbReference>
<feature type="transmembrane region" description="Helical" evidence="6">
    <location>
        <begin position="283"/>
        <end position="305"/>
    </location>
</feature>
<evidence type="ECO:0000256" key="5">
    <source>
        <dbReference type="SAM" id="MobiDB-lite"/>
    </source>
</evidence>
<organism evidence="7 8">
    <name type="scientific">Thelonectria olida</name>
    <dbReference type="NCBI Taxonomy" id="1576542"/>
    <lineage>
        <taxon>Eukaryota</taxon>
        <taxon>Fungi</taxon>
        <taxon>Dikarya</taxon>
        <taxon>Ascomycota</taxon>
        <taxon>Pezizomycotina</taxon>
        <taxon>Sordariomycetes</taxon>
        <taxon>Hypocreomycetidae</taxon>
        <taxon>Hypocreales</taxon>
        <taxon>Nectriaceae</taxon>
        <taxon>Thelonectria</taxon>
    </lineage>
</organism>
<evidence type="ECO:0000313" key="7">
    <source>
        <dbReference type="EMBL" id="KAH6890614.1"/>
    </source>
</evidence>
<keyword evidence="4 6" id="KW-0472">Membrane</keyword>
<dbReference type="Proteomes" id="UP000777438">
    <property type="component" value="Unassembled WGS sequence"/>
</dbReference>
<evidence type="ECO:0000256" key="2">
    <source>
        <dbReference type="ARBA" id="ARBA00022692"/>
    </source>
</evidence>
<accession>A0A9P8W606</accession>